<feature type="domain" description="Tyr recombinase" evidence="2">
    <location>
        <begin position="1"/>
        <end position="177"/>
    </location>
</feature>
<dbReference type="AlphaFoldDB" id="A0A0P8Y6W9"/>
<dbReference type="STRING" id="36849.OXPF_39520"/>
<comment type="caution">
    <text evidence="3">The sequence shown here is derived from an EMBL/GenBank/DDBJ whole genome shotgun (WGS) entry which is preliminary data.</text>
</comment>
<dbReference type="PANTHER" id="PTHR30349:SF82">
    <property type="entry name" value="INTEGRASE_RECOMBINASE YOEC-RELATED"/>
    <property type="match status" value="1"/>
</dbReference>
<dbReference type="EMBL" id="LKET01000068">
    <property type="protein sequence ID" value="KPU42173.1"/>
    <property type="molecule type" value="Genomic_DNA"/>
</dbReference>
<dbReference type="Pfam" id="PF00589">
    <property type="entry name" value="Phage_integrase"/>
    <property type="match status" value="1"/>
</dbReference>
<reference evidence="3 4" key="1">
    <citation type="submission" date="2015-09" db="EMBL/GenBank/DDBJ databases">
        <title>Genome sequence of Oxobacter pfennigii DSM 3222.</title>
        <authorList>
            <person name="Poehlein A."/>
            <person name="Bengelsdorf F.R."/>
            <person name="Schiel-Bengelsdorf B."/>
            <person name="Duerre P."/>
            <person name="Daniel R."/>
        </authorList>
    </citation>
    <scope>NUCLEOTIDE SEQUENCE [LARGE SCALE GENOMIC DNA]</scope>
    <source>
        <strain evidence="3 4">DSM 3222</strain>
    </source>
</reference>
<dbReference type="InterPro" id="IPR013762">
    <property type="entry name" value="Integrase-like_cat_sf"/>
</dbReference>
<dbReference type="Gene3D" id="1.10.443.10">
    <property type="entry name" value="Intergrase catalytic core"/>
    <property type="match status" value="1"/>
</dbReference>
<sequence>MNYVEPIRDPIILENIANDLKKSNMRDYVMFMYGIYTGRRISDIIKLRVNDLKGKEYINLRETKTGKQVILPINKVLKKILDEYLKDMSPEEYVFKSSQKKNKPIDRTTAYKILKNAGNKYGLENIGTHTLRKTFGYHFYMQKKDVVMLMEILNHCDPGITLRYIGLIQESINDAVKKFKIF</sequence>
<dbReference type="GO" id="GO:0003677">
    <property type="term" value="F:DNA binding"/>
    <property type="evidence" value="ECO:0007669"/>
    <property type="project" value="InterPro"/>
</dbReference>
<dbReference type="OrthoDB" id="9788852at2"/>
<evidence type="ECO:0000256" key="1">
    <source>
        <dbReference type="ARBA" id="ARBA00023172"/>
    </source>
</evidence>
<dbReference type="RefSeq" id="WP_054876912.1">
    <property type="nucleotide sequence ID" value="NZ_LKET01000068.1"/>
</dbReference>
<dbReference type="InterPro" id="IPR011010">
    <property type="entry name" value="DNA_brk_join_enz"/>
</dbReference>
<dbReference type="CDD" id="cd01192">
    <property type="entry name" value="INT_C_like_3"/>
    <property type="match status" value="1"/>
</dbReference>
<dbReference type="PROSITE" id="PS51898">
    <property type="entry name" value="TYR_RECOMBINASE"/>
    <property type="match status" value="1"/>
</dbReference>
<gene>
    <name evidence="3" type="primary">xerD_4</name>
    <name evidence="3" type="ORF">OXPF_39520</name>
</gene>
<dbReference type="SUPFAM" id="SSF56349">
    <property type="entry name" value="DNA breaking-rejoining enzymes"/>
    <property type="match status" value="1"/>
</dbReference>
<evidence type="ECO:0000313" key="3">
    <source>
        <dbReference type="EMBL" id="KPU42173.1"/>
    </source>
</evidence>
<dbReference type="GO" id="GO:0006310">
    <property type="term" value="P:DNA recombination"/>
    <property type="evidence" value="ECO:0007669"/>
    <property type="project" value="UniProtKB-KW"/>
</dbReference>
<dbReference type="InterPro" id="IPR050090">
    <property type="entry name" value="Tyrosine_recombinase_XerCD"/>
</dbReference>
<evidence type="ECO:0000259" key="2">
    <source>
        <dbReference type="PROSITE" id="PS51898"/>
    </source>
</evidence>
<dbReference type="GO" id="GO:0015074">
    <property type="term" value="P:DNA integration"/>
    <property type="evidence" value="ECO:0007669"/>
    <property type="project" value="InterPro"/>
</dbReference>
<proteinExistence type="predicted"/>
<dbReference type="InterPro" id="IPR002104">
    <property type="entry name" value="Integrase_catalytic"/>
</dbReference>
<protein>
    <submittedName>
        <fullName evidence="3">Tyrosine recombinase XerD</fullName>
    </submittedName>
</protein>
<keyword evidence="1" id="KW-0233">DNA recombination</keyword>
<accession>A0A0P8Y6W9</accession>
<evidence type="ECO:0000313" key="4">
    <source>
        <dbReference type="Proteomes" id="UP000050326"/>
    </source>
</evidence>
<organism evidence="3 4">
    <name type="scientific">Oxobacter pfennigii</name>
    <dbReference type="NCBI Taxonomy" id="36849"/>
    <lineage>
        <taxon>Bacteria</taxon>
        <taxon>Bacillati</taxon>
        <taxon>Bacillota</taxon>
        <taxon>Clostridia</taxon>
        <taxon>Eubacteriales</taxon>
        <taxon>Clostridiaceae</taxon>
        <taxon>Oxobacter</taxon>
    </lineage>
</organism>
<name>A0A0P8Y6W9_9CLOT</name>
<dbReference type="Proteomes" id="UP000050326">
    <property type="component" value="Unassembled WGS sequence"/>
</dbReference>
<keyword evidence="4" id="KW-1185">Reference proteome</keyword>
<dbReference type="PANTHER" id="PTHR30349">
    <property type="entry name" value="PHAGE INTEGRASE-RELATED"/>
    <property type="match status" value="1"/>
</dbReference>